<organism evidence="6 7">
    <name type="scientific">Globisporangium ultimum (strain ATCC 200006 / CBS 805.95 / DAOM BR144)</name>
    <name type="common">Pythium ultimum</name>
    <dbReference type="NCBI Taxonomy" id="431595"/>
    <lineage>
        <taxon>Eukaryota</taxon>
        <taxon>Sar</taxon>
        <taxon>Stramenopiles</taxon>
        <taxon>Oomycota</taxon>
        <taxon>Peronosporomycetes</taxon>
        <taxon>Pythiales</taxon>
        <taxon>Pythiaceae</taxon>
        <taxon>Globisporangium</taxon>
    </lineage>
</organism>
<comment type="subcellular location">
    <subcellularLocation>
        <location evidence="1">Nucleus</location>
    </subcellularLocation>
</comment>
<dbReference type="AlphaFoldDB" id="K3WSE2"/>
<dbReference type="GO" id="GO:0036228">
    <property type="term" value="P:protein localization to nuclear inner membrane"/>
    <property type="evidence" value="ECO:0007669"/>
    <property type="project" value="TreeGrafter"/>
</dbReference>
<evidence type="ECO:0000313" key="7">
    <source>
        <dbReference type="Proteomes" id="UP000019132"/>
    </source>
</evidence>
<keyword evidence="4" id="KW-0175">Coiled coil</keyword>
<sequence length="162" mass="19019">MKRIQVQQEHAGKYNNYTNDLRSQLKEMEKTTRATEEKLERCRHEHVQLFHSLVKVMKDIEFLQNAGKPLQRNEMQLVMALKKLQTLLDSPAQYKARLNDAVSLQRIQDAATPAPPANQLSPEDLQRIFQFLDKQRQGLEHLTNILNEDLAAIKFIKESWRR</sequence>
<name>K3WSE2_GLOUD</name>
<dbReference type="Pfam" id="PF13874">
    <property type="entry name" value="Nup54"/>
    <property type="match status" value="1"/>
</dbReference>
<evidence type="ECO:0000256" key="3">
    <source>
        <dbReference type="ARBA" id="ARBA00023242"/>
    </source>
</evidence>
<dbReference type="InParanoid" id="K3WSE2"/>
<accession>K3WSE2</accession>
<dbReference type="GO" id="GO:0006607">
    <property type="term" value="P:NLS-bearing protein import into nucleus"/>
    <property type="evidence" value="ECO:0007669"/>
    <property type="project" value="TreeGrafter"/>
</dbReference>
<dbReference type="InterPro" id="IPR024864">
    <property type="entry name" value="Nup54/Nup57/Nup44"/>
</dbReference>
<dbReference type="GO" id="GO:0006999">
    <property type="term" value="P:nuclear pore organization"/>
    <property type="evidence" value="ECO:0007669"/>
    <property type="project" value="TreeGrafter"/>
</dbReference>
<dbReference type="InterPro" id="IPR025712">
    <property type="entry name" value="Nup54_alpha-helical_dom"/>
</dbReference>
<dbReference type="Proteomes" id="UP000019132">
    <property type="component" value="Unassembled WGS sequence"/>
</dbReference>
<keyword evidence="3" id="KW-0539">Nucleus</keyword>
<dbReference type="EnsemblProtists" id="PYU1_T007886">
    <property type="protein sequence ID" value="PYU1_T007886"/>
    <property type="gene ID" value="PYU1_G007870"/>
</dbReference>
<keyword evidence="7" id="KW-1185">Reference proteome</keyword>
<dbReference type="Gene3D" id="1.20.5.170">
    <property type="match status" value="1"/>
</dbReference>
<protein>
    <recommendedName>
        <fullName evidence="5">Nucleoporin Nup54 alpha-helical domain-containing protein</fullName>
    </recommendedName>
</protein>
<proteinExistence type="predicted"/>
<reference evidence="7" key="2">
    <citation type="submission" date="2010-04" db="EMBL/GenBank/DDBJ databases">
        <authorList>
            <person name="Buell R."/>
            <person name="Hamilton J."/>
            <person name="Hostetler J."/>
        </authorList>
    </citation>
    <scope>NUCLEOTIDE SEQUENCE [LARGE SCALE GENOMIC DNA]</scope>
    <source>
        <strain evidence="7">DAOM:BR144</strain>
    </source>
</reference>
<dbReference type="STRING" id="431595.K3WSE2"/>
<reference evidence="7" key="1">
    <citation type="journal article" date="2010" name="Genome Biol.">
        <title>Genome sequence of the necrotrophic plant pathogen Pythium ultimum reveals original pathogenicity mechanisms and effector repertoire.</title>
        <authorList>
            <person name="Levesque C.A."/>
            <person name="Brouwer H."/>
            <person name="Cano L."/>
            <person name="Hamilton J.P."/>
            <person name="Holt C."/>
            <person name="Huitema E."/>
            <person name="Raffaele S."/>
            <person name="Robideau G.P."/>
            <person name="Thines M."/>
            <person name="Win J."/>
            <person name="Zerillo M.M."/>
            <person name="Beakes G.W."/>
            <person name="Boore J.L."/>
            <person name="Busam D."/>
            <person name="Dumas B."/>
            <person name="Ferriera S."/>
            <person name="Fuerstenberg S.I."/>
            <person name="Gachon C.M."/>
            <person name="Gaulin E."/>
            <person name="Govers F."/>
            <person name="Grenville-Briggs L."/>
            <person name="Horner N."/>
            <person name="Hostetler J."/>
            <person name="Jiang R.H."/>
            <person name="Johnson J."/>
            <person name="Krajaejun T."/>
            <person name="Lin H."/>
            <person name="Meijer H.J."/>
            <person name="Moore B."/>
            <person name="Morris P."/>
            <person name="Phuntmart V."/>
            <person name="Puiu D."/>
            <person name="Shetty J."/>
            <person name="Stajich J.E."/>
            <person name="Tripathy S."/>
            <person name="Wawra S."/>
            <person name="van West P."/>
            <person name="Whitty B.R."/>
            <person name="Coutinho P.M."/>
            <person name="Henrissat B."/>
            <person name="Martin F."/>
            <person name="Thomas P.D."/>
            <person name="Tyler B.M."/>
            <person name="De Vries R.P."/>
            <person name="Kamoun S."/>
            <person name="Yandell M."/>
            <person name="Tisserat N."/>
            <person name="Buell C.R."/>
        </authorList>
    </citation>
    <scope>NUCLEOTIDE SEQUENCE</scope>
    <source>
        <strain evidence="7">DAOM:BR144</strain>
    </source>
</reference>
<dbReference type="EMBL" id="GL376617">
    <property type="status" value="NOT_ANNOTATED_CDS"/>
    <property type="molecule type" value="Genomic_DNA"/>
</dbReference>
<evidence type="ECO:0000256" key="4">
    <source>
        <dbReference type="SAM" id="Coils"/>
    </source>
</evidence>
<evidence type="ECO:0000256" key="2">
    <source>
        <dbReference type="ARBA" id="ARBA00022448"/>
    </source>
</evidence>
<dbReference type="PANTHER" id="PTHR13000">
    <property type="entry name" value="NUCLEOPORIN P54"/>
    <property type="match status" value="1"/>
</dbReference>
<dbReference type="eggNOG" id="KOG3091">
    <property type="taxonomic scope" value="Eukaryota"/>
</dbReference>
<feature type="coiled-coil region" evidence="4">
    <location>
        <begin position="14"/>
        <end position="45"/>
    </location>
</feature>
<evidence type="ECO:0000256" key="1">
    <source>
        <dbReference type="ARBA" id="ARBA00004123"/>
    </source>
</evidence>
<dbReference type="VEuPathDB" id="FungiDB:PYU1_G007870"/>
<reference evidence="6" key="3">
    <citation type="submission" date="2015-02" db="UniProtKB">
        <authorList>
            <consortium name="EnsemblProtists"/>
        </authorList>
    </citation>
    <scope>IDENTIFICATION</scope>
    <source>
        <strain evidence="6">DAOM BR144</strain>
    </source>
</reference>
<dbReference type="HOGENOM" id="CLU_089184_0_0_1"/>
<evidence type="ECO:0000259" key="5">
    <source>
        <dbReference type="Pfam" id="PF13874"/>
    </source>
</evidence>
<dbReference type="GO" id="GO:0017056">
    <property type="term" value="F:structural constituent of nuclear pore"/>
    <property type="evidence" value="ECO:0007669"/>
    <property type="project" value="TreeGrafter"/>
</dbReference>
<dbReference type="GO" id="GO:0044613">
    <property type="term" value="C:nuclear pore central transport channel"/>
    <property type="evidence" value="ECO:0007669"/>
    <property type="project" value="TreeGrafter"/>
</dbReference>
<dbReference type="PANTHER" id="PTHR13000:SF0">
    <property type="entry name" value="NUCLEOPORIN P54"/>
    <property type="match status" value="1"/>
</dbReference>
<evidence type="ECO:0000313" key="6">
    <source>
        <dbReference type="EnsemblProtists" id="PYU1_T007886"/>
    </source>
</evidence>
<feature type="domain" description="Nucleoporin Nup54 alpha-helical" evidence="5">
    <location>
        <begin position="2"/>
        <end position="102"/>
    </location>
</feature>
<dbReference type="Gene3D" id="1.20.5.490">
    <property type="entry name" value="Single helix bin"/>
    <property type="match status" value="1"/>
</dbReference>
<keyword evidence="2" id="KW-0813">Transport</keyword>